<dbReference type="OrthoDB" id="3808065at2"/>
<comment type="caution">
    <text evidence="1">The sequence shown here is derived from an EMBL/GenBank/DDBJ whole genome shotgun (WGS) entry which is preliminary data.</text>
</comment>
<dbReference type="EMBL" id="ANMG01000021">
    <property type="protein sequence ID" value="EMD27583.1"/>
    <property type="molecule type" value="Genomic_DNA"/>
</dbReference>
<dbReference type="RefSeq" id="WP_005154949.1">
    <property type="nucleotide sequence ID" value="NZ_ANMG01000021.1"/>
</dbReference>
<evidence type="ECO:0000313" key="1">
    <source>
        <dbReference type="EMBL" id="EMD27583.1"/>
    </source>
</evidence>
<dbReference type="AlphaFoldDB" id="M2PSM7"/>
<reference evidence="1 2" key="1">
    <citation type="submission" date="2012-10" db="EMBL/GenBank/DDBJ databases">
        <title>Genome assembly of Amycolatopsis azurea DSM 43854.</title>
        <authorList>
            <person name="Khatri I."/>
            <person name="Kaur I."/>
            <person name="Subramanian S."/>
            <person name="Mayilraj S."/>
        </authorList>
    </citation>
    <scope>NUCLEOTIDE SEQUENCE [LARGE SCALE GENOMIC DNA]</scope>
    <source>
        <strain evidence="1 2">DSM 43854</strain>
    </source>
</reference>
<name>M2PSM7_9PSEU</name>
<dbReference type="PATRIC" id="fig|1238180.3.peg.2478"/>
<sequence>MLKVHFTEDDLRLVTVSAVAEPMWELLASLYRLGGGIAAVRFRPNE</sequence>
<protein>
    <submittedName>
        <fullName evidence="1">Uncharacterized protein</fullName>
    </submittedName>
</protein>
<accession>M2PSM7</accession>
<gene>
    <name evidence="1" type="ORF">C791_1879</name>
</gene>
<proteinExistence type="predicted"/>
<organism evidence="1 2">
    <name type="scientific">Amycolatopsis azurea DSM 43854</name>
    <dbReference type="NCBI Taxonomy" id="1238180"/>
    <lineage>
        <taxon>Bacteria</taxon>
        <taxon>Bacillati</taxon>
        <taxon>Actinomycetota</taxon>
        <taxon>Actinomycetes</taxon>
        <taxon>Pseudonocardiales</taxon>
        <taxon>Pseudonocardiaceae</taxon>
        <taxon>Amycolatopsis</taxon>
    </lineage>
</organism>
<dbReference type="Proteomes" id="UP000014137">
    <property type="component" value="Unassembled WGS sequence"/>
</dbReference>
<evidence type="ECO:0000313" key="2">
    <source>
        <dbReference type="Proteomes" id="UP000014137"/>
    </source>
</evidence>